<dbReference type="KEGG" id="psyo:PB01_03475"/>
<proteinExistence type="inferred from homology"/>
<dbReference type="InterPro" id="IPR037925">
    <property type="entry name" value="FlgE/F/G-like"/>
</dbReference>
<protein>
    <submittedName>
        <fullName evidence="6">Flagellar hook-basal body protein</fullName>
    </submittedName>
</protein>
<dbReference type="PROSITE" id="PS00588">
    <property type="entry name" value="FLAGELLA_BB_ROD"/>
    <property type="match status" value="1"/>
</dbReference>
<dbReference type="Pfam" id="PF22692">
    <property type="entry name" value="LlgE_F_G_D1"/>
    <property type="match status" value="1"/>
</dbReference>
<evidence type="ECO:0000259" key="3">
    <source>
        <dbReference type="Pfam" id="PF00460"/>
    </source>
</evidence>
<feature type="domain" description="Flagellar basal-body/hook protein C-terminal" evidence="4">
    <location>
        <begin position="229"/>
        <end position="273"/>
    </location>
</feature>
<evidence type="ECO:0000259" key="4">
    <source>
        <dbReference type="Pfam" id="PF06429"/>
    </source>
</evidence>
<keyword evidence="6" id="KW-0969">Cilium</keyword>
<evidence type="ECO:0000259" key="5">
    <source>
        <dbReference type="Pfam" id="PF22692"/>
    </source>
</evidence>
<keyword evidence="7" id="KW-1185">Reference proteome</keyword>
<dbReference type="NCBIfam" id="TIGR03506">
    <property type="entry name" value="FlgEFG_subfam"/>
    <property type="match status" value="1"/>
</dbReference>
<dbReference type="AlphaFoldDB" id="A0A5J6SJ55"/>
<keyword evidence="6" id="KW-0282">Flagellum</keyword>
<dbReference type="Pfam" id="PF06429">
    <property type="entry name" value="Flg_bbr_C"/>
    <property type="match status" value="1"/>
</dbReference>
<evidence type="ECO:0000313" key="6">
    <source>
        <dbReference type="EMBL" id="QFF97950.1"/>
    </source>
</evidence>
<evidence type="ECO:0000256" key="1">
    <source>
        <dbReference type="ARBA" id="ARBA00009677"/>
    </source>
</evidence>
<reference evidence="6 7" key="1">
    <citation type="submission" date="2018-07" db="EMBL/GenBank/DDBJ databases">
        <title>Complete genome sequence of Psychrobacillus sp. PB01, isolated from iceberg, and comparative genome analysis of Psychrobacillus strains.</title>
        <authorList>
            <person name="Lee P.C."/>
        </authorList>
    </citation>
    <scope>NUCLEOTIDE SEQUENCE [LARGE SCALE GENOMIC DNA]</scope>
    <source>
        <strain evidence="6 7">PB01</strain>
    </source>
</reference>
<dbReference type="PANTHER" id="PTHR30435">
    <property type="entry name" value="FLAGELLAR PROTEIN"/>
    <property type="match status" value="1"/>
</dbReference>
<feature type="domain" description="Flagellar basal body rod protein N-terminal" evidence="3">
    <location>
        <begin position="7"/>
        <end position="35"/>
    </location>
</feature>
<dbReference type="EMBL" id="CP031223">
    <property type="protein sequence ID" value="QFF97950.1"/>
    <property type="molecule type" value="Genomic_DNA"/>
</dbReference>
<accession>A0A5J6SJ55</accession>
<name>A0A5J6SJ55_9BACI</name>
<dbReference type="InterPro" id="IPR001444">
    <property type="entry name" value="Flag_bb_rod_N"/>
</dbReference>
<dbReference type="SUPFAM" id="SSF117143">
    <property type="entry name" value="Flagellar hook protein flgE"/>
    <property type="match status" value="1"/>
</dbReference>
<organism evidence="6 7">
    <name type="scientific">Psychrobacillus glaciei</name>
    <dbReference type="NCBI Taxonomy" id="2283160"/>
    <lineage>
        <taxon>Bacteria</taxon>
        <taxon>Bacillati</taxon>
        <taxon>Bacillota</taxon>
        <taxon>Bacilli</taxon>
        <taxon>Bacillales</taxon>
        <taxon>Bacillaceae</taxon>
        <taxon>Psychrobacillus</taxon>
    </lineage>
</organism>
<dbReference type="OrthoDB" id="9800375at2"/>
<evidence type="ECO:0000313" key="7">
    <source>
        <dbReference type="Proteomes" id="UP000325517"/>
    </source>
</evidence>
<dbReference type="PANTHER" id="PTHR30435:SF19">
    <property type="entry name" value="FLAGELLAR BASAL-BODY ROD PROTEIN FLGG"/>
    <property type="match status" value="1"/>
</dbReference>
<dbReference type="Proteomes" id="UP000325517">
    <property type="component" value="Chromosome"/>
</dbReference>
<keyword evidence="6" id="KW-0966">Cell projection</keyword>
<dbReference type="InterPro" id="IPR020013">
    <property type="entry name" value="Flagellar_FlgE/F/G"/>
</dbReference>
<dbReference type="GO" id="GO:0071978">
    <property type="term" value="P:bacterial-type flagellum-dependent swarming motility"/>
    <property type="evidence" value="ECO:0007669"/>
    <property type="project" value="TreeGrafter"/>
</dbReference>
<comment type="similarity">
    <text evidence="1 2">Belongs to the flagella basal body rod proteins family.</text>
</comment>
<dbReference type="InterPro" id="IPR019776">
    <property type="entry name" value="Flagellar_basal_body_rod_CS"/>
</dbReference>
<sequence length="279" mass="30434">MFRGFHTVASGMIAQQRRTELLTNNMANANTPGYKADQSVIRSFPEMFLSKLGPSNIPTETPIKGKNATGVGALGTGVYMQETIALLEQGQLQETELNTDIALIDSELPKDAQTGQTGAIFYRLQHPVDGEAYTRNGSFTLDPGGFLTNAQGLFVLDANGQRIQLQNDDFRVASDGQIYANDQVVAQIGVSFAAQPEALMKQDNGLFRTADGANLPSAYNSANVRFSMQQGYIERSNVDSARTMTDLLTAYRAFEANQKILQAYDQSMQKAVNEVGRVN</sequence>
<dbReference type="Pfam" id="PF00460">
    <property type="entry name" value="Flg_bb_rod"/>
    <property type="match status" value="1"/>
</dbReference>
<comment type="subcellular location">
    <subcellularLocation>
        <location evidence="2">Bacterial flagellum basal body</location>
    </subcellularLocation>
</comment>
<keyword evidence="2" id="KW-0975">Bacterial flagellum</keyword>
<gene>
    <name evidence="6" type="ORF">PB01_03475</name>
</gene>
<dbReference type="GO" id="GO:0009425">
    <property type="term" value="C:bacterial-type flagellum basal body"/>
    <property type="evidence" value="ECO:0007669"/>
    <property type="project" value="UniProtKB-SubCell"/>
</dbReference>
<evidence type="ECO:0000256" key="2">
    <source>
        <dbReference type="RuleBase" id="RU362116"/>
    </source>
</evidence>
<dbReference type="RefSeq" id="WP_151698895.1">
    <property type="nucleotide sequence ID" value="NZ_CP031223.1"/>
</dbReference>
<feature type="domain" description="Flagellar hook protein FlgE/F/G-like D1" evidence="5">
    <location>
        <begin position="118"/>
        <end position="180"/>
    </location>
</feature>
<dbReference type="InterPro" id="IPR053967">
    <property type="entry name" value="LlgE_F_G-like_D1"/>
</dbReference>
<dbReference type="InterPro" id="IPR010930">
    <property type="entry name" value="Flg_bb/hook_C_dom"/>
</dbReference>